<dbReference type="Proteomes" id="UP000660611">
    <property type="component" value="Unassembled WGS sequence"/>
</dbReference>
<evidence type="ECO:0000313" key="2">
    <source>
        <dbReference type="EMBL" id="GIG42505.1"/>
    </source>
</evidence>
<accession>A0A919U881</accession>
<keyword evidence="3" id="KW-1185">Reference proteome</keyword>
<evidence type="ECO:0000256" key="1">
    <source>
        <dbReference type="SAM" id="MobiDB-lite"/>
    </source>
</evidence>
<dbReference type="EMBL" id="BONQ01000014">
    <property type="protein sequence ID" value="GIG42505.1"/>
    <property type="molecule type" value="Genomic_DNA"/>
</dbReference>
<feature type="region of interest" description="Disordered" evidence="1">
    <location>
        <begin position="48"/>
        <end position="72"/>
    </location>
</feature>
<name>A0A919U881_9ACTN</name>
<feature type="compositionally biased region" description="Basic and acidic residues" evidence="1">
    <location>
        <begin position="60"/>
        <end position="72"/>
    </location>
</feature>
<protein>
    <submittedName>
        <fullName evidence="2">Uncharacterized protein</fullName>
    </submittedName>
</protein>
<dbReference type="RefSeq" id="WP_203844381.1">
    <property type="nucleotide sequence ID" value="NZ_BAAAVW010000005.1"/>
</dbReference>
<sequence>MDGAPTDIESELLDLSSVTIATLRKADLAGLDAATTRVVARIADTEGSISGYSGSFSGRMRPDSEAPADRVD</sequence>
<feature type="compositionally biased region" description="Low complexity" evidence="1">
    <location>
        <begin position="48"/>
        <end position="58"/>
    </location>
</feature>
<dbReference type="AlphaFoldDB" id="A0A919U881"/>
<comment type="caution">
    <text evidence="2">The sequence shown here is derived from an EMBL/GenBank/DDBJ whole genome shotgun (WGS) entry which is preliminary data.</text>
</comment>
<gene>
    <name evidence="2" type="ORF">Dsi01nite_005460</name>
</gene>
<proteinExistence type="predicted"/>
<evidence type="ECO:0000313" key="3">
    <source>
        <dbReference type="Proteomes" id="UP000660611"/>
    </source>
</evidence>
<organism evidence="2 3">
    <name type="scientific">Dactylosporangium siamense</name>
    <dbReference type="NCBI Taxonomy" id="685454"/>
    <lineage>
        <taxon>Bacteria</taxon>
        <taxon>Bacillati</taxon>
        <taxon>Actinomycetota</taxon>
        <taxon>Actinomycetes</taxon>
        <taxon>Micromonosporales</taxon>
        <taxon>Micromonosporaceae</taxon>
        <taxon>Dactylosporangium</taxon>
    </lineage>
</organism>
<reference evidence="2" key="1">
    <citation type="submission" date="2021-01" db="EMBL/GenBank/DDBJ databases">
        <title>Whole genome shotgun sequence of Dactylosporangium siamense NBRC 106093.</title>
        <authorList>
            <person name="Komaki H."/>
            <person name="Tamura T."/>
        </authorList>
    </citation>
    <scope>NUCLEOTIDE SEQUENCE</scope>
    <source>
        <strain evidence="2">NBRC 106093</strain>
    </source>
</reference>